<keyword evidence="2 4" id="KW-0328">Glycosyltransferase</keyword>
<dbReference type="EC" id="2.4.1.-" evidence="5"/>
<gene>
    <name evidence="6" type="ORF">QN277_009610</name>
</gene>
<keyword evidence="3 4" id="KW-0808">Transferase</keyword>
<evidence type="ECO:0000256" key="3">
    <source>
        <dbReference type="ARBA" id="ARBA00022679"/>
    </source>
</evidence>
<evidence type="ECO:0000313" key="7">
    <source>
        <dbReference type="Proteomes" id="UP001293593"/>
    </source>
</evidence>
<accession>A0AAE1ING3</accession>
<dbReference type="GO" id="GO:0008194">
    <property type="term" value="F:UDP-glycosyltransferase activity"/>
    <property type="evidence" value="ECO:0007669"/>
    <property type="project" value="InterPro"/>
</dbReference>
<dbReference type="PANTHER" id="PTHR48045:SF34">
    <property type="entry name" value="ISOFLAVONE 7-O-GLUCOSYLTRANSFERASE 1-LIKE"/>
    <property type="match status" value="1"/>
</dbReference>
<keyword evidence="7" id="KW-1185">Reference proteome</keyword>
<evidence type="ECO:0000256" key="1">
    <source>
        <dbReference type="ARBA" id="ARBA00009995"/>
    </source>
</evidence>
<dbReference type="EMBL" id="JAWXYG010000014">
    <property type="protein sequence ID" value="KAK4254196.1"/>
    <property type="molecule type" value="Genomic_DNA"/>
</dbReference>
<dbReference type="Pfam" id="PF00201">
    <property type="entry name" value="UDPGT"/>
    <property type="match status" value="1"/>
</dbReference>
<dbReference type="InterPro" id="IPR035595">
    <property type="entry name" value="UDP_glycos_trans_CS"/>
</dbReference>
<evidence type="ECO:0000313" key="6">
    <source>
        <dbReference type="EMBL" id="KAK4254196.1"/>
    </source>
</evidence>
<dbReference type="PANTHER" id="PTHR48045">
    <property type="entry name" value="UDP-GLYCOSYLTRANSFERASE 72B1"/>
    <property type="match status" value="1"/>
</dbReference>
<reference evidence="6" key="1">
    <citation type="submission" date="2023-10" db="EMBL/GenBank/DDBJ databases">
        <title>Chromosome-level genome of the transformable northern wattle, Acacia crassicarpa.</title>
        <authorList>
            <person name="Massaro I."/>
            <person name="Sinha N.R."/>
            <person name="Poethig S."/>
            <person name="Leichty A.R."/>
        </authorList>
    </citation>
    <scope>NUCLEOTIDE SEQUENCE</scope>
    <source>
        <strain evidence="6">Acra3RX</strain>
        <tissue evidence="6">Leaf</tissue>
    </source>
</reference>
<protein>
    <recommendedName>
        <fullName evidence="5">Glycosyltransferase</fullName>
        <ecNumber evidence="5">2.4.1.-</ecNumber>
    </recommendedName>
</protein>
<evidence type="ECO:0000256" key="2">
    <source>
        <dbReference type="ARBA" id="ARBA00022676"/>
    </source>
</evidence>
<name>A0AAE1ING3_9FABA</name>
<dbReference type="Proteomes" id="UP001293593">
    <property type="component" value="Unassembled WGS sequence"/>
</dbReference>
<dbReference type="InterPro" id="IPR002213">
    <property type="entry name" value="UDP_glucos_trans"/>
</dbReference>
<dbReference type="SUPFAM" id="SSF53756">
    <property type="entry name" value="UDP-Glycosyltransferase/glycogen phosphorylase"/>
    <property type="match status" value="1"/>
</dbReference>
<evidence type="ECO:0000256" key="5">
    <source>
        <dbReference type="RuleBase" id="RU362057"/>
    </source>
</evidence>
<comment type="caution">
    <text evidence="6">The sequence shown here is derived from an EMBL/GenBank/DDBJ whole genome shotgun (WGS) entry which is preliminary data.</text>
</comment>
<dbReference type="AlphaFoldDB" id="A0AAE1ING3"/>
<dbReference type="CDD" id="cd03784">
    <property type="entry name" value="GT1_Gtf-like"/>
    <property type="match status" value="1"/>
</dbReference>
<sequence>MASKHVVVIAFPFGSHPLALLKQIIRLACAAPNVTFSFINTAKSNQSLFSNKPNIPHNIKPYNVSDGVPEDHVPGTLSPVPVLVDWFLQASAENIEQAIDFAVKSTNQRVTCIVSDTFVSAPSLSLSYKLNVPWVACWPSLSISFSPHFHTHLIRQNISNCSRKSLDFLPGLSHVTVEDLPDGVLLKPGQEHKETTFSKALASVGQLLPQAKALVMHFYEELDPPLFVQDLKSKLKSLLYVGLPMSQSNTDDPNSCLPWLDQHGARSVAYLSFGTVATVPHHELVEVSEALEASGFPFLWSLRDDQKCILPNGFVERTSKTGKIVPWVPQIEVLAHGSVGVFVTHCGSNSVIEGMAYGMPMIGRPFFGDHGMAARTVEDLWKIGVKIQGGVFTKNGLLQSLNLILVEEEGKKIRENALKMKRTMQNASGVDGKAAQDFKTLVDIITCS</sequence>
<dbReference type="FunFam" id="3.40.50.2000:FF:000091">
    <property type="entry name" value="Glycosyltransferase"/>
    <property type="match status" value="1"/>
</dbReference>
<comment type="similarity">
    <text evidence="1 4">Belongs to the UDP-glycosyltransferase family.</text>
</comment>
<dbReference type="Gene3D" id="3.40.50.2000">
    <property type="entry name" value="Glycogen Phosphorylase B"/>
    <property type="match status" value="2"/>
</dbReference>
<organism evidence="6 7">
    <name type="scientific">Acacia crassicarpa</name>
    <name type="common">northern wattle</name>
    <dbReference type="NCBI Taxonomy" id="499986"/>
    <lineage>
        <taxon>Eukaryota</taxon>
        <taxon>Viridiplantae</taxon>
        <taxon>Streptophyta</taxon>
        <taxon>Embryophyta</taxon>
        <taxon>Tracheophyta</taxon>
        <taxon>Spermatophyta</taxon>
        <taxon>Magnoliopsida</taxon>
        <taxon>eudicotyledons</taxon>
        <taxon>Gunneridae</taxon>
        <taxon>Pentapetalae</taxon>
        <taxon>rosids</taxon>
        <taxon>fabids</taxon>
        <taxon>Fabales</taxon>
        <taxon>Fabaceae</taxon>
        <taxon>Caesalpinioideae</taxon>
        <taxon>mimosoid clade</taxon>
        <taxon>Acacieae</taxon>
        <taxon>Acacia</taxon>
    </lineage>
</organism>
<evidence type="ECO:0000256" key="4">
    <source>
        <dbReference type="RuleBase" id="RU003718"/>
    </source>
</evidence>
<dbReference type="PROSITE" id="PS00375">
    <property type="entry name" value="UDPGT"/>
    <property type="match status" value="1"/>
</dbReference>
<proteinExistence type="inferred from homology"/>